<dbReference type="Proteomes" id="UP001154282">
    <property type="component" value="Unassembled WGS sequence"/>
</dbReference>
<proteinExistence type="predicted"/>
<dbReference type="AlphaFoldDB" id="A0AAV0JN33"/>
<keyword evidence="2" id="KW-1185">Reference proteome</keyword>
<protein>
    <submittedName>
        <fullName evidence="1">Uncharacterized protein</fullName>
    </submittedName>
</protein>
<reference evidence="1" key="1">
    <citation type="submission" date="2022-08" db="EMBL/GenBank/DDBJ databases">
        <authorList>
            <person name="Gutierrez-Valencia J."/>
        </authorList>
    </citation>
    <scope>NUCLEOTIDE SEQUENCE</scope>
</reference>
<comment type="caution">
    <text evidence="1">The sequence shown here is derived from an EMBL/GenBank/DDBJ whole genome shotgun (WGS) entry which is preliminary data.</text>
</comment>
<accession>A0AAV0JN33</accession>
<gene>
    <name evidence="1" type="ORF">LITE_LOCUS15130</name>
</gene>
<evidence type="ECO:0000313" key="2">
    <source>
        <dbReference type="Proteomes" id="UP001154282"/>
    </source>
</evidence>
<evidence type="ECO:0000313" key="1">
    <source>
        <dbReference type="EMBL" id="CAI0411372.1"/>
    </source>
</evidence>
<sequence length="75" mass="8773">MNSLSRHHSFTMHYSFLGRSHFRTISLLLYMHTFSVMLMHHYCSLRNFGLELFPGWLWSLQVCNCLGKVLPVGKG</sequence>
<name>A0AAV0JN33_9ROSI</name>
<dbReference type="EMBL" id="CAMGYJ010000005">
    <property type="protein sequence ID" value="CAI0411372.1"/>
    <property type="molecule type" value="Genomic_DNA"/>
</dbReference>
<organism evidence="1 2">
    <name type="scientific">Linum tenue</name>
    <dbReference type="NCBI Taxonomy" id="586396"/>
    <lineage>
        <taxon>Eukaryota</taxon>
        <taxon>Viridiplantae</taxon>
        <taxon>Streptophyta</taxon>
        <taxon>Embryophyta</taxon>
        <taxon>Tracheophyta</taxon>
        <taxon>Spermatophyta</taxon>
        <taxon>Magnoliopsida</taxon>
        <taxon>eudicotyledons</taxon>
        <taxon>Gunneridae</taxon>
        <taxon>Pentapetalae</taxon>
        <taxon>rosids</taxon>
        <taxon>fabids</taxon>
        <taxon>Malpighiales</taxon>
        <taxon>Linaceae</taxon>
        <taxon>Linum</taxon>
    </lineage>
</organism>